<keyword evidence="4 9" id="KW-0547">Nucleotide-binding</keyword>
<dbReference type="InterPro" id="IPR014729">
    <property type="entry name" value="Rossmann-like_a/b/a_fold"/>
</dbReference>
<evidence type="ECO:0000313" key="13">
    <source>
        <dbReference type="Proteomes" id="UP000673447"/>
    </source>
</evidence>
<dbReference type="InterPro" id="IPR029055">
    <property type="entry name" value="Ntn_hydrolases_N"/>
</dbReference>
<gene>
    <name evidence="12" type="primary">asnB</name>
    <name evidence="12" type="ORF">J5837_15770</name>
</gene>
<dbReference type="InterPro" id="IPR017932">
    <property type="entry name" value="GATase_2_dom"/>
</dbReference>
<name>A0A940X5R8_9GAMM</name>
<reference evidence="12" key="1">
    <citation type="journal article" date="2016" name="Int. J. Syst. Evol. Microbiol.">
        <title>Pseudoxanthomonas helianthi sp. nov., isolated from roots of Jerusalem artichoke (Helianthus tuberosus).</title>
        <authorList>
            <person name="Kittiwongwattana C."/>
            <person name="Thawai C."/>
        </authorList>
    </citation>
    <scope>NUCLEOTIDE SEQUENCE</scope>
    <source>
        <strain evidence="12">110414</strain>
    </source>
</reference>
<dbReference type="InterPro" id="IPR001962">
    <property type="entry name" value="Asn_synthase"/>
</dbReference>
<dbReference type="EC" id="6.3.5.4" evidence="3"/>
<dbReference type="PANTHER" id="PTHR43284:SF1">
    <property type="entry name" value="ASPARAGINE SYNTHETASE"/>
    <property type="match status" value="1"/>
</dbReference>
<keyword evidence="6 8" id="KW-0315">Glutamine amidotransferase</keyword>
<accession>A0A940X5R8</accession>
<keyword evidence="8" id="KW-0028">Amino-acid biosynthesis</keyword>
<feature type="binding site" evidence="9">
    <location>
        <position position="296"/>
    </location>
    <ligand>
        <name>ATP</name>
        <dbReference type="ChEBI" id="CHEBI:30616"/>
    </ligand>
</feature>
<dbReference type="NCBIfam" id="TIGR01536">
    <property type="entry name" value="asn_synth_AEB"/>
    <property type="match status" value="1"/>
</dbReference>
<evidence type="ECO:0000256" key="2">
    <source>
        <dbReference type="ARBA" id="ARBA00005752"/>
    </source>
</evidence>
<dbReference type="Pfam" id="PF13537">
    <property type="entry name" value="GATase_7"/>
    <property type="match status" value="1"/>
</dbReference>
<sequence>MCGIAGFSGPGIRADTARAALRKMIRTLHHRGPDGYGFHVEDDVGLAHARLSIIDLATGDQPIHNPRRDVWTVFNGEIFNYIELRRELEAQGHRFYTQSDTEVIVHLYDRYGDDFVKHLNGQFAIALWDGTRRRLVLARDRAGIRPLYYADFDGRVWFASEMKALLAVLPQCARLNPQALVQAFTYWSPADPDTLYEGVRSLPPGCLLAVERNGRQTLKQYWDWTFPDAAETSPSRYPLSVEQATAELRELLVDAVRLQLRADVPVGAYLSGGLDSSGIVALIRGFTDTPVRTFSVAFEDGEFDESGYQQAMVRHLGTDHTTLRCTRRDIGEAFPRLVRHAEAPVLRTAPVPLMLLSGSVREHGYKVVLTGEGADEVFGGYDLFKEAKVRRFWARQPDSRFRPLLLQKLYGYLRNSPVGHAGFAQQFFGQGMQYLQRPVFAHVPRWTTSQRALAFLSPELRAATAGWDPLDFYERTLPANTSDWSPLARDQYVEAKSLLAGYLLSSQGDRVAMANSIEGRFPYLDHRVIEFANRLPPSFKIRGMTEKYLLRRALADLLPADIVNRTKQPYRAPDSQSFFFDGKPLDYVADAFEPVRLRDAGYFDPAAAGRLFEKCRQDRATGFADNQAFVGILSTMLLHRQFLDDAATRRETTAGETAPLATVAS</sequence>
<dbReference type="InterPro" id="IPR033738">
    <property type="entry name" value="AsnB_N"/>
</dbReference>
<evidence type="ECO:0000256" key="9">
    <source>
        <dbReference type="PIRSR" id="PIRSR001589-2"/>
    </source>
</evidence>
<evidence type="ECO:0000313" key="12">
    <source>
        <dbReference type="EMBL" id="MBP3985865.1"/>
    </source>
</evidence>
<dbReference type="GO" id="GO:0005524">
    <property type="term" value="F:ATP binding"/>
    <property type="evidence" value="ECO:0007669"/>
    <property type="project" value="UniProtKB-KW"/>
</dbReference>
<dbReference type="Gene3D" id="3.40.50.620">
    <property type="entry name" value="HUPs"/>
    <property type="match status" value="2"/>
</dbReference>
<dbReference type="CDD" id="cd00712">
    <property type="entry name" value="AsnB"/>
    <property type="match status" value="1"/>
</dbReference>
<feature type="binding site" evidence="9">
    <location>
        <position position="100"/>
    </location>
    <ligand>
        <name>L-glutamine</name>
        <dbReference type="ChEBI" id="CHEBI:58359"/>
    </ligand>
</feature>
<feature type="domain" description="Glutamine amidotransferase type-2" evidence="11">
    <location>
        <begin position="2"/>
        <end position="213"/>
    </location>
</feature>
<dbReference type="PROSITE" id="PS51278">
    <property type="entry name" value="GATASE_TYPE_2"/>
    <property type="match status" value="1"/>
</dbReference>
<dbReference type="Pfam" id="PF00733">
    <property type="entry name" value="Asn_synthase"/>
    <property type="match status" value="1"/>
</dbReference>
<comment type="similarity">
    <text evidence="2">Belongs to the asparagine synthetase family.</text>
</comment>
<dbReference type="EMBL" id="JAGKTC010000004">
    <property type="protein sequence ID" value="MBP3985865.1"/>
    <property type="molecule type" value="Genomic_DNA"/>
</dbReference>
<comment type="caution">
    <text evidence="12">The sequence shown here is derived from an EMBL/GenBank/DDBJ whole genome shotgun (WGS) entry which is preliminary data.</text>
</comment>
<organism evidence="12 13">
    <name type="scientific">Pseudoxanthomonas helianthi</name>
    <dbReference type="NCBI Taxonomy" id="1453541"/>
    <lineage>
        <taxon>Bacteria</taxon>
        <taxon>Pseudomonadati</taxon>
        <taxon>Pseudomonadota</taxon>
        <taxon>Gammaproteobacteria</taxon>
        <taxon>Lysobacterales</taxon>
        <taxon>Lysobacteraceae</taxon>
        <taxon>Pseudoxanthomonas</taxon>
    </lineage>
</organism>
<evidence type="ECO:0000256" key="10">
    <source>
        <dbReference type="PIRSR" id="PIRSR001589-3"/>
    </source>
</evidence>
<evidence type="ECO:0000256" key="5">
    <source>
        <dbReference type="ARBA" id="ARBA00022840"/>
    </source>
</evidence>
<dbReference type="InterPro" id="IPR006426">
    <property type="entry name" value="Asn_synth_AEB"/>
</dbReference>
<dbReference type="PANTHER" id="PTHR43284">
    <property type="entry name" value="ASPARAGINE SYNTHETASE (GLUTAMINE-HYDROLYZING)"/>
    <property type="match status" value="1"/>
</dbReference>
<dbReference type="AlphaFoldDB" id="A0A940X5R8"/>
<keyword evidence="12" id="KW-0436">Ligase</keyword>
<dbReference type="Gene3D" id="3.60.20.10">
    <property type="entry name" value="Glutamine Phosphoribosylpyrophosphate, subunit 1, domain 1"/>
    <property type="match status" value="1"/>
</dbReference>
<comment type="pathway">
    <text evidence="1">Amino-acid biosynthesis; L-asparagine biosynthesis; L-asparagine from L-aspartate (L-Gln route): step 1/1.</text>
</comment>
<dbReference type="GO" id="GO:0005829">
    <property type="term" value="C:cytosol"/>
    <property type="evidence" value="ECO:0007669"/>
    <property type="project" value="TreeGrafter"/>
</dbReference>
<feature type="active site" description="For GATase activity" evidence="8">
    <location>
        <position position="2"/>
    </location>
</feature>
<dbReference type="GO" id="GO:0006529">
    <property type="term" value="P:asparagine biosynthetic process"/>
    <property type="evidence" value="ECO:0007669"/>
    <property type="project" value="UniProtKB-KW"/>
</dbReference>
<dbReference type="Proteomes" id="UP000673447">
    <property type="component" value="Unassembled WGS sequence"/>
</dbReference>
<evidence type="ECO:0000256" key="8">
    <source>
        <dbReference type="PIRSR" id="PIRSR001589-1"/>
    </source>
</evidence>
<keyword evidence="13" id="KW-1185">Reference proteome</keyword>
<dbReference type="InterPro" id="IPR051786">
    <property type="entry name" value="ASN_synthetase/amidase"/>
</dbReference>
<evidence type="ECO:0000259" key="11">
    <source>
        <dbReference type="PROSITE" id="PS51278"/>
    </source>
</evidence>
<evidence type="ECO:0000256" key="4">
    <source>
        <dbReference type="ARBA" id="ARBA00022741"/>
    </source>
</evidence>
<feature type="site" description="Important for beta-aspartyl-AMP intermediate formation" evidence="10">
    <location>
        <position position="372"/>
    </location>
</feature>
<reference evidence="12" key="2">
    <citation type="submission" date="2021-03" db="EMBL/GenBank/DDBJ databases">
        <authorList>
            <person name="Cao W."/>
        </authorList>
    </citation>
    <scope>NUCLEOTIDE SEQUENCE</scope>
    <source>
        <strain evidence="12">110414</strain>
    </source>
</reference>
<evidence type="ECO:0000256" key="3">
    <source>
        <dbReference type="ARBA" id="ARBA00012737"/>
    </source>
</evidence>
<protein>
    <recommendedName>
        <fullName evidence="3">asparagine synthase (glutamine-hydrolyzing)</fullName>
        <ecNumber evidence="3">6.3.5.4</ecNumber>
    </recommendedName>
</protein>
<dbReference type="PIRSF" id="PIRSF001589">
    <property type="entry name" value="Asn_synthetase_glu-h"/>
    <property type="match status" value="1"/>
</dbReference>
<dbReference type="CDD" id="cd01991">
    <property type="entry name" value="Asn_synthase_B_C"/>
    <property type="match status" value="1"/>
</dbReference>
<evidence type="ECO:0000256" key="1">
    <source>
        <dbReference type="ARBA" id="ARBA00005187"/>
    </source>
</evidence>
<proteinExistence type="inferred from homology"/>
<dbReference type="SUPFAM" id="SSF52402">
    <property type="entry name" value="Adenine nucleotide alpha hydrolases-like"/>
    <property type="match status" value="1"/>
</dbReference>
<keyword evidence="8" id="KW-0061">Asparagine biosynthesis</keyword>
<evidence type="ECO:0000256" key="6">
    <source>
        <dbReference type="ARBA" id="ARBA00022962"/>
    </source>
</evidence>
<dbReference type="GO" id="GO:0004066">
    <property type="term" value="F:asparagine synthase (glutamine-hydrolyzing) activity"/>
    <property type="evidence" value="ECO:0007669"/>
    <property type="project" value="UniProtKB-EC"/>
</dbReference>
<keyword evidence="5 9" id="KW-0067">ATP-binding</keyword>
<comment type="catalytic activity">
    <reaction evidence="7">
        <text>L-aspartate + L-glutamine + ATP + H2O = L-asparagine + L-glutamate + AMP + diphosphate + H(+)</text>
        <dbReference type="Rhea" id="RHEA:12228"/>
        <dbReference type="ChEBI" id="CHEBI:15377"/>
        <dbReference type="ChEBI" id="CHEBI:15378"/>
        <dbReference type="ChEBI" id="CHEBI:29985"/>
        <dbReference type="ChEBI" id="CHEBI:29991"/>
        <dbReference type="ChEBI" id="CHEBI:30616"/>
        <dbReference type="ChEBI" id="CHEBI:33019"/>
        <dbReference type="ChEBI" id="CHEBI:58048"/>
        <dbReference type="ChEBI" id="CHEBI:58359"/>
        <dbReference type="ChEBI" id="CHEBI:456215"/>
        <dbReference type="EC" id="6.3.5.4"/>
    </reaction>
</comment>
<dbReference type="RefSeq" id="WP_210537739.1">
    <property type="nucleotide sequence ID" value="NZ_JAGKTC010000004.1"/>
</dbReference>
<evidence type="ECO:0000256" key="7">
    <source>
        <dbReference type="ARBA" id="ARBA00048741"/>
    </source>
</evidence>
<dbReference type="SUPFAM" id="SSF56235">
    <property type="entry name" value="N-terminal nucleophile aminohydrolases (Ntn hydrolases)"/>
    <property type="match status" value="1"/>
</dbReference>